<proteinExistence type="predicted"/>
<organism evidence="1 2">
    <name type="scientific">Trema orientale</name>
    <name type="common">Charcoal tree</name>
    <name type="synonym">Celtis orientalis</name>
    <dbReference type="NCBI Taxonomy" id="63057"/>
    <lineage>
        <taxon>Eukaryota</taxon>
        <taxon>Viridiplantae</taxon>
        <taxon>Streptophyta</taxon>
        <taxon>Embryophyta</taxon>
        <taxon>Tracheophyta</taxon>
        <taxon>Spermatophyta</taxon>
        <taxon>Magnoliopsida</taxon>
        <taxon>eudicotyledons</taxon>
        <taxon>Gunneridae</taxon>
        <taxon>Pentapetalae</taxon>
        <taxon>rosids</taxon>
        <taxon>fabids</taxon>
        <taxon>Rosales</taxon>
        <taxon>Cannabaceae</taxon>
        <taxon>Trema</taxon>
    </lineage>
</organism>
<protein>
    <submittedName>
        <fullName evidence="1">Uncharacterized protein</fullName>
    </submittedName>
</protein>
<comment type="caution">
    <text evidence="1">The sequence shown here is derived from an EMBL/GenBank/DDBJ whole genome shotgun (WGS) entry which is preliminary data.</text>
</comment>
<dbReference type="AlphaFoldDB" id="A0A2P5EKD0"/>
<dbReference type="InParanoid" id="A0A2P5EKD0"/>
<dbReference type="EMBL" id="JXTC01000139">
    <property type="protein sequence ID" value="PON85962.1"/>
    <property type="molecule type" value="Genomic_DNA"/>
</dbReference>
<evidence type="ECO:0000313" key="1">
    <source>
        <dbReference type="EMBL" id="PON85962.1"/>
    </source>
</evidence>
<keyword evidence="2" id="KW-1185">Reference proteome</keyword>
<accession>A0A2P5EKD0</accession>
<feature type="non-terminal residue" evidence="1">
    <location>
        <position position="1"/>
    </location>
</feature>
<dbReference type="Proteomes" id="UP000237000">
    <property type="component" value="Unassembled WGS sequence"/>
</dbReference>
<evidence type="ECO:0000313" key="2">
    <source>
        <dbReference type="Proteomes" id="UP000237000"/>
    </source>
</evidence>
<sequence>TLVALMRHPSPLLWRKLGILYKVLTVEFMYSDMQKKVVIRLTTIENYTSGGSRHFTLTSNITTCTR</sequence>
<name>A0A2P5EKD0_TREOI</name>
<gene>
    <name evidence="1" type="ORF">TorRG33x02_182600</name>
</gene>
<reference evidence="2" key="1">
    <citation type="submission" date="2016-06" db="EMBL/GenBank/DDBJ databases">
        <title>Parallel loss of symbiosis genes in relatives of nitrogen-fixing non-legume Parasponia.</title>
        <authorList>
            <person name="Van Velzen R."/>
            <person name="Holmer R."/>
            <person name="Bu F."/>
            <person name="Rutten L."/>
            <person name="Van Zeijl A."/>
            <person name="Liu W."/>
            <person name="Santuari L."/>
            <person name="Cao Q."/>
            <person name="Sharma T."/>
            <person name="Shen D."/>
            <person name="Roswanjaya Y."/>
            <person name="Wardhani T."/>
            <person name="Kalhor M.S."/>
            <person name="Jansen J."/>
            <person name="Van den Hoogen J."/>
            <person name="Gungor B."/>
            <person name="Hartog M."/>
            <person name="Hontelez J."/>
            <person name="Verver J."/>
            <person name="Yang W.-C."/>
            <person name="Schijlen E."/>
            <person name="Repin R."/>
            <person name="Schilthuizen M."/>
            <person name="Schranz E."/>
            <person name="Heidstra R."/>
            <person name="Miyata K."/>
            <person name="Fedorova E."/>
            <person name="Kohlen W."/>
            <person name="Bisseling T."/>
            <person name="Smit S."/>
            <person name="Geurts R."/>
        </authorList>
    </citation>
    <scope>NUCLEOTIDE SEQUENCE [LARGE SCALE GENOMIC DNA]</scope>
    <source>
        <strain evidence="2">cv. RG33-2</strain>
    </source>
</reference>